<name>A0AAV7I3V5_COTGL</name>
<comment type="caution">
    <text evidence="1">The sequence shown here is derived from an EMBL/GenBank/DDBJ whole genome shotgun (WGS) entry which is preliminary data.</text>
</comment>
<protein>
    <submittedName>
        <fullName evidence="1">Uncharacterized protein</fullName>
    </submittedName>
</protein>
<sequence length="218" mass="24364">MSIRSGREVLYIILDPWYYIRGPGSRRALTWSLCQLTNQHDEEKEILEVVSGGSIVAVPAMPAQGGRPSLLRIAQVDRSGKVYPLLHCISHRTGPLGKAADANYTGDYQGLDLAITIHISIQYTSDEHIYEVQCIGFVEYYHRDSCTSARVPGTTARLLFAGSWRLHRRGNKACFYGYNPYSPPHNKRARLFKTILSPSSATILGGLWIDHFGRIPSS</sequence>
<gene>
    <name evidence="1" type="ORF">KQX54_017788</name>
</gene>
<proteinExistence type="predicted"/>
<evidence type="ECO:0000313" key="1">
    <source>
        <dbReference type="EMBL" id="KAH0540498.1"/>
    </source>
</evidence>
<organism evidence="1 2">
    <name type="scientific">Cotesia glomerata</name>
    <name type="common">Lepidopteran parasitic wasp</name>
    <name type="synonym">Apanteles glomeratus</name>
    <dbReference type="NCBI Taxonomy" id="32391"/>
    <lineage>
        <taxon>Eukaryota</taxon>
        <taxon>Metazoa</taxon>
        <taxon>Ecdysozoa</taxon>
        <taxon>Arthropoda</taxon>
        <taxon>Hexapoda</taxon>
        <taxon>Insecta</taxon>
        <taxon>Pterygota</taxon>
        <taxon>Neoptera</taxon>
        <taxon>Endopterygota</taxon>
        <taxon>Hymenoptera</taxon>
        <taxon>Apocrita</taxon>
        <taxon>Ichneumonoidea</taxon>
        <taxon>Braconidae</taxon>
        <taxon>Microgastrinae</taxon>
        <taxon>Cotesia</taxon>
    </lineage>
</organism>
<dbReference type="Proteomes" id="UP000826195">
    <property type="component" value="Unassembled WGS sequence"/>
</dbReference>
<keyword evidence="2" id="KW-1185">Reference proteome</keyword>
<dbReference type="AlphaFoldDB" id="A0AAV7I3V5"/>
<dbReference type="EMBL" id="JAHXZJ010002609">
    <property type="protein sequence ID" value="KAH0540498.1"/>
    <property type="molecule type" value="Genomic_DNA"/>
</dbReference>
<accession>A0AAV7I3V5</accession>
<evidence type="ECO:0000313" key="2">
    <source>
        <dbReference type="Proteomes" id="UP000826195"/>
    </source>
</evidence>
<reference evidence="1 2" key="1">
    <citation type="journal article" date="2021" name="J. Hered.">
        <title>A chromosome-level genome assembly of the parasitoid wasp, Cotesia glomerata (Hymenoptera: Braconidae).</title>
        <authorList>
            <person name="Pinto B.J."/>
            <person name="Weis J.J."/>
            <person name="Gamble T."/>
            <person name="Ode P.J."/>
            <person name="Paul R."/>
            <person name="Zaspel J.M."/>
        </authorList>
    </citation>
    <scope>NUCLEOTIDE SEQUENCE [LARGE SCALE GENOMIC DNA]</scope>
    <source>
        <strain evidence="1">CgM1</strain>
    </source>
</reference>